<keyword evidence="3" id="KW-0479">Metal-binding</keyword>
<dbReference type="AlphaFoldDB" id="A0A520KW02"/>
<dbReference type="GO" id="GO:0043720">
    <property type="term" value="F:3-keto-5-aminohexanoate cleavage activity"/>
    <property type="evidence" value="ECO:0007669"/>
    <property type="project" value="InterPro"/>
</dbReference>
<accession>A0A520KW02</accession>
<evidence type="ECO:0000256" key="3">
    <source>
        <dbReference type="ARBA" id="ARBA00022723"/>
    </source>
</evidence>
<dbReference type="EMBL" id="RXIL01000104">
    <property type="protein sequence ID" value="RZN68534.1"/>
    <property type="molecule type" value="Genomic_DNA"/>
</dbReference>
<dbReference type="GO" id="GO:0046872">
    <property type="term" value="F:metal ion binding"/>
    <property type="evidence" value="ECO:0007669"/>
    <property type="project" value="UniProtKB-KW"/>
</dbReference>
<dbReference type="Proteomes" id="UP000320766">
    <property type="component" value="Unassembled WGS sequence"/>
</dbReference>
<dbReference type="InterPro" id="IPR008567">
    <property type="entry name" value="BKACE"/>
</dbReference>
<keyword evidence="4" id="KW-0862">Zinc</keyword>
<organism evidence="5 6">
    <name type="scientific">Candidatus Methanolliviera hydrocarbonicum</name>
    <dbReference type="NCBI Taxonomy" id="2491085"/>
    <lineage>
        <taxon>Archaea</taxon>
        <taxon>Methanobacteriati</taxon>
        <taxon>Methanobacteriota</taxon>
        <taxon>Candidatus Methanoliparia</taxon>
        <taxon>Candidatus Methanoliparales</taxon>
        <taxon>Candidatus Methanollivieraceae</taxon>
        <taxon>Candidatus Methanolliviera</taxon>
    </lineage>
</organism>
<evidence type="ECO:0000313" key="6">
    <source>
        <dbReference type="Proteomes" id="UP000320766"/>
    </source>
</evidence>
<proteinExistence type="predicted"/>
<dbReference type="Gene3D" id="3.20.20.70">
    <property type="entry name" value="Aldolase class I"/>
    <property type="match status" value="1"/>
</dbReference>
<evidence type="ECO:0000256" key="4">
    <source>
        <dbReference type="ARBA" id="ARBA00022833"/>
    </source>
</evidence>
<evidence type="ECO:0000256" key="1">
    <source>
        <dbReference type="ARBA" id="ARBA00001947"/>
    </source>
</evidence>
<dbReference type="PANTHER" id="PTHR37418">
    <property type="entry name" value="3-KETO-5-AMINOHEXANOATE CLEAVAGE ENZYME-RELATED"/>
    <property type="match status" value="1"/>
</dbReference>
<gene>
    <name evidence="5" type="ORF">EF807_05785</name>
</gene>
<sequence>MRDKVIVTCAVTGSVNIPSMSRYLPIFPEQIADDAIKACEAGAAVVHIHARDSKTGAPTSDLNVMREIVTKIKEESNAVICITTGGGLGMTIEERVAVVPEFKPEMSSFNMGSMNFAMFPVAEKIKEYKYPWEKPYIESTDDFVFKNTFKDLEYICETMEKYDTKPELECYDVGQVYNAAFLVREGVLDLPVHIQFVTGILGGIGSTPYDLMHMKNTADRLFGDNYTWSTIAAGRDEFPICTMGMILGGHVRVGMEDNLWLKKGVMAKSNADLVKNIVEIADRLSYEVATPDDARKMLDLKGKDRVNF</sequence>
<dbReference type="PANTHER" id="PTHR37418:SF2">
    <property type="entry name" value="3-KETO-5-AMINOHEXANOATE CLEAVAGE ENZYME"/>
    <property type="match status" value="1"/>
</dbReference>
<dbReference type="Pfam" id="PF05853">
    <property type="entry name" value="BKACE"/>
    <property type="match status" value="1"/>
</dbReference>
<reference evidence="5 6" key="1">
    <citation type="journal article" date="2019" name="Nat. Microbiol.">
        <title>Wide diversity of methane and short-chain alkane metabolisms in uncultured archaea.</title>
        <authorList>
            <person name="Borrel G."/>
            <person name="Adam P.S."/>
            <person name="McKay L.J."/>
            <person name="Chen L.X."/>
            <person name="Sierra-Garcia I.N."/>
            <person name="Sieber C.M."/>
            <person name="Letourneur Q."/>
            <person name="Ghozlane A."/>
            <person name="Andersen G.L."/>
            <person name="Li W.J."/>
            <person name="Hallam S.J."/>
            <person name="Muyzer G."/>
            <person name="de Oliveira V.M."/>
            <person name="Inskeep W.P."/>
            <person name="Banfield J.F."/>
            <person name="Gribaldo S."/>
        </authorList>
    </citation>
    <scope>NUCLEOTIDE SEQUENCE [LARGE SCALE GENOMIC DNA]</scope>
    <source>
        <strain evidence="5">NM1b</strain>
    </source>
</reference>
<protein>
    <submittedName>
        <fullName evidence="5">3-keto-5-aminohexanoate cleavage protein</fullName>
    </submittedName>
</protein>
<comment type="caution">
    <text evidence="5">The sequence shown here is derived from an EMBL/GenBank/DDBJ whole genome shotgun (WGS) entry which is preliminary data.</text>
</comment>
<keyword evidence="2" id="KW-0808">Transferase</keyword>
<name>A0A520KW02_9EURY</name>
<evidence type="ECO:0000256" key="2">
    <source>
        <dbReference type="ARBA" id="ARBA00022679"/>
    </source>
</evidence>
<comment type="cofactor">
    <cofactor evidence="1">
        <name>Zn(2+)</name>
        <dbReference type="ChEBI" id="CHEBI:29105"/>
    </cofactor>
</comment>
<dbReference type="InterPro" id="IPR013785">
    <property type="entry name" value="Aldolase_TIM"/>
</dbReference>
<evidence type="ECO:0000313" key="5">
    <source>
        <dbReference type="EMBL" id="RZN68534.1"/>
    </source>
</evidence>